<dbReference type="GeneTree" id="ENSGT00940000156980"/>
<keyword evidence="2" id="KW-1133">Transmembrane helix</keyword>
<dbReference type="AlphaFoldDB" id="A0A8C5N1W9"/>
<gene>
    <name evidence="4" type="primary">GRAMD2B</name>
</gene>
<dbReference type="CDD" id="cd13220">
    <property type="entry name" value="PH-GRAM_GRAMDC"/>
    <property type="match status" value="1"/>
</dbReference>
<dbReference type="GO" id="GO:0005881">
    <property type="term" value="C:cytoplasmic microtubule"/>
    <property type="evidence" value="ECO:0007669"/>
    <property type="project" value="TreeGrafter"/>
</dbReference>
<dbReference type="Pfam" id="PF02893">
    <property type="entry name" value="GRAM"/>
    <property type="match status" value="1"/>
</dbReference>
<dbReference type="FunFam" id="2.30.29.30:FF:000086">
    <property type="entry name" value="GRAM domain-containing protein 2B isoform 2"/>
    <property type="match status" value="1"/>
</dbReference>
<keyword evidence="5" id="KW-1185">Reference proteome</keyword>
<organism evidence="4 5">
    <name type="scientific">Leptobrachium leishanense</name>
    <name type="common">Leishan spiny toad</name>
    <dbReference type="NCBI Taxonomy" id="445787"/>
    <lineage>
        <taxon>Eukaryota</taxon>
        <taxon>Metazoa</taxon>
        <taxon>Chordata</taxon>
        <taxon>Craniata</taxon>
        <taxon>Vertebrata</taxon>
        <taxon>Euteleostomi</taxon>
        <taxon>Amphibia</taxon>
        <taxon>Batrachia</taxon>
        <taxon>Anura</taxon>
        <taxon>Pelobatoidea</taxon>
        <taxon>Megophryidae</taxon>
        <taxon>Leptobrachium</taxon>
    </lineage>
</organism>
<proteinExistence type="predicted"/>
<feature type="compositionally biased region" description="Basic and acidic residues" evidence="1">
    <location>
        <begin position="305"/>
        <end position="318"/>
    </location>
</feature>
<dbReference type="Gene3D" id="2.30.29.30">
    <property type="entry name" value="Pleckstrin-homology domain (PH domain)/Phosphotyrosine-binding domain (PTB)"/>
    <property type="match status" value="1"/>
</dbReference>
<dbReference type="Proteomes" id="UP000694569">
    <property type="component" value="Unplaced"/>
</dbReference>
<reference evidence="4" key="2">
    <citation type="submission" date="2025-09" db="UniProtKB">
        <authorList>
            <consortium name="Ensembl"/>
        </authorList>
    </citation>
    <scope>IDENTIFICATION</scope>
</reference>
<feature type="region of interest" description="Disordered" evidence="1">
    <location>
        <begin position="271"/>
        <end position="319"/>
    </location>
</feature>
<reference evidence="4" key="1">
    <citation type="submission" date="2025-08" db="UniProtKB">
        <authorList>
            <consortium name="Ensembl"/>
        </authorList>
    </citation>
    <scope>IDENTIFICATION</scope>
</reference>
<dbReference type="PANTHER" id="PTHR46645:SF2">
    <property type="entry name" value="GRAM DOMAIN-CONTAINING PROTEIN 2B"/>
    <property type="match status" value="1"/>
</dbReference>
<dbReference type="InterPro" id="IPR011993">
    <property type="entry name" value="PH-like_dom_sf"/>
</dbReference>
<dbReference type="InterPro" id="IPR052633">
    <property type="entry name" value="GRAM_domain_protein_2B"/>
</dbReference>
<dbReference type="OrthoDB" id="74360at2759"/>
<evidence type="ECO:0000313" key="5">
    <source>
        <dbReference type="Proteomes" id="UP000694569"/>
    </source>
</evidence>
<evidence type="ECO:0000259" key="3">
    <source>
        <dbReference type="SMART" id="SM00568"/>
    </source>
</evidence>
<dbReference type="Ensembl" id="ENSLLET00000021155.1">
    <property type="protein sequence ID" value="ENSLLEP00000020355.1"/>
    <property type="gene ID" value="ENSLLEG00000012899.1"/>
</dbReference>
<dbReference type="InterPro" id="IPR004182">
    <property type="entry name" value="GRAM"/>
</dbReference>
<keyword evidence="2" id="KW-0472">Membrane</keyword>
<name>A0A8C5N1W9_9ANUR</name>
<evidence type="ECO:0000313" key="4">
    <source>
        <dbReference type="Ensembl" id="ENSLLEP00000020355.1"/>
    </source>
</evidence>
<keyword evidence="2" id="KW-0812">Transmembrane</keyword>
<evidence type="ECO:0000256" key="2">
    <source>
        <dbReference type="SAM" id="Phobius"/>
    </source>
</evidence>
<evidence type="ECO:0000256" key="1">
    <source>
        <dbReference type="SAM" id="MobiDB-lite"/>
    </source>
</evidence>
<accession>A0A8C5N1W9</accession>
<feature type="compositionally biased region" description="Polar residues" evidence="1">
    <location>
        <begin position="272"/>
        <end position="287"/>
    </location>
</feature>
<sequence>MKKFSLEDSVFLEECESFVLSGNDDHPLFSPPDSLGSVCLSSSEAENGSFDKKNTNRKSYTTNAQNLSNDAELIEDTRKLTVPRSRTYDSSLNLDMKNEQKLERKKNSSSQSFKANSHFHKAFKDIPKEETLKETFTCALQKEILYHGKLYISENWICFHSKVFGKDTKIAIPALAVTLIKKTKTALLVPNALIIATVTERFIFVSLLSRDATYKLILSVCSHLENVSTGNSPNPSADHSFRGDRPGSYPLDFNDFSELDGLVSRRKEIEECSSTGSQTAESENSQEFPERERNVLTKSQQTLVETDRPNKQPQEKKCVTQRPGLQRLVHRVDVWKMISLNGLLFFYAILVCLLIFSTFYMQSRIGHLEQQLSSLNSAQNVWPVDPAMLKWHINADGICNELTSNLEKLERIQRNLQQLLEDSD</sequence>
<dbReference type="PANTHER" id="PTHR46645">
    <property type="entry name" value="GRAM DOMAIN-CONTAINING PROTEIN 2B-RELATED"/>
    <property type="match status" value="1"/>
</dbReference>
<dbReference type="SMART" id="SM00568">
    <property type="entry name" value="GRAM"/>
    <property type="match status" value="1"/>
</dbReference>
<protein>
    <submittedName>
        <fullName evidence="4">GRAM domain containing 2B</fullName>
    </submittedName>
</protein>
<feature type="transmembrane region" description="Helical" evidence="2">
    <location>
        <begin position="338"/>
        <end position="361"/>
    </location>
</feature>
<feature type="domain" description="GRAM" evidence="3">
    <location>
        <begin position="117"/>
        <end position="184"/>
    </location>
</feature>